<dbReference type="GO" id="GO:0046654">
    <property type="term" value="P:tetrahydrofolate biosynthetic process"/>
    <property type="evidence" value="ECO:0007669"/>
    <property type="project" value="InterPro"/>
</dbReference>
<dbReference type="GO" id="GO:0046452">
    <property type="term" value="P:dihydrofolate metabolic process"/>
    <property type="evidence" value="ECO:0007669"/>
    <property type="project" value="TreeGrafter"/>
</dbReference>
<dbReference type="EC" id="1.5.1.3" evidence="1"/>
<evidence type="ECO:0000256" key="3">
    <source>
        <dbReference type="ARBA" id="ARBA00023002"/>
    </source>
</evidence>
<organism evidence="6 7">
    <name type="scientific">Collichthys lucidus</name>
    <name type="common">Big head croaker</name>
    <name type="synonym">Sciaena lucida</name>
    <dbReference type="NCBI Taxonomy" id="240159"/>
    <lineage>
        <taxon>Eukaryota</taxon>
        <taxon>Metazoa</taxon>
        <taxon>Chordata</taxon>
        <taxon>Craniata</taxon>
        <taxon>Vertebrata</taxon>
        <taxon>Euteleostomi</taxon>
        <taxon>Actinopterygii</taxon>
        <taxon>Neopterygii</taxon>
        <taxon>Teleostei</taxon>
        <taxon>Neoteleostei</taxon>
        <taxon>Acanthomorphata</taxon>
        <taxon>Eupercaria</taxon>
        <taxon>Sciaenidae</taxon>
        <taxon>Collichthys</taxon>
    </lineage>
</organism>
<dbReference type="SUPFAM" id="SSF53597">
    <property type="entry name" value="Dihydrofolate reductase-like"/>
    <property type="match status" value="1"/>
</dbReference>
<proteinExistence type="predicted"/>
<keyword evidence="3" id="KW-0560">Oxidoreductase</keyword>
<dbReference type="GO" id="GO:0050661">
    <property type="term" value="F:NADP binding"/>
    <property type="evidence" value="ECO:0007669"/>
    <property type="project" value="InterPro"/>
</dbReference>
<gene>
    <name evidence="6" type="ORF">D9C73_007278</name>
</gene>
<sequence length="168" mass="18992">MPLHMNEASGSWCRSRSRLFDRLLEMEMNQDNMQRKPVRLIAAACNNSGIGKDGKVPWNLPTVPDHAHFLCQDFESAVHLAAQPPLADLIDTVWVVGGTRVYKDALKHPWCDLVYLTHVMADFDCDVFFPEFNRGLYQLQESIFVAARRICLSVSQSAAYVNDSLYSG</sequence>
<dbReference type="PANTHER" id="PTHR48069:SF5">
    <property type="entry name" value="DIHYDROFOLATE REDUCTASE"/>
    <property type="match status" value="1"/>
</dbReference>
<keyword evidence="2" id="KW-0521">NADP</keyword>
<dbReference type="InterPro" id="IPR012259">
    <property type="entry name" value="DHFR"/>
</dbReference>
<dbReference type="GO" id="GO:0004146">
    <property type="term" value="F:dihydrofolate reductase activity"/>
    <property type="evidence" value="ECO:0007669"/>
    <property type="project" value="UniProtKB-EC"/>
</dbReference>
<comment type="catalytic activity">
    <reaction evidence="4">
        <text>(6S)-5,6,7,8-tetrahydrofolate + NADP(+) = 7,8-dihydrofolate + NADPH + H(+)</text>
        <dbReference type="Rhea" id="RHEA:15009"/>
        <dbReference type="ChEBI" id="CHEBI:15378"/>
        <dbReference type="ChEBI" id="CHEBI:57451"/>
        <dbReference type="ChEBI" id="CHEBI:57453"/>
        <dbReference type="ChEBI" id="CHEBI:57783"/>
        <dbReference type="ChEBI" id="CHEBI:58349"/>
        <dbReference type="EC" id="1.5.1.3"/>
    </reaction>
</comment>
<reference evidence="6 7" key="1">
    <citation type="submission" date="2019-01" db="EMBL/GenBank/DDBJ databases">
        <title>Genome Assembly of Collichthys lucidus.</title>
        <authorList>
            <person name="Cai M."/>
            <person name="Xiao S."/>
        </authorList>
    </citation>
    <scope>NUCLEOTIDE SEQUENCE [LARGE SCALE GENOMIC DNA]</scope>
    <source>
        <strain evidence="6">JT15FE1705JMU</strain>
        <tissue evidence="6">Muscle</tissue>
    </source>
</reference>
<evidence type="ECO:0000259" key="5">
    <source>
        <dbReference type="PROSITE" id="PS51330"/>
    </source>
</evidence>
<evidence type="ECO:0000313" key="7">
    <source>
        <dbReference type="Proteomes" id="UP000298787"/>
    </source>
</evidence>
<keyword evidence="7" id="KW-1185">Reference proteome</keyword>
<dbReference type="Proteomes" id="UP000298787">
    <property type="component" value="Chromosome 7"/>
</dbReference>
<dbReference type="InterPro" id="IPR001796">
    <property type="entry name" value="DHFR_dom"/>
</dbReference>
<name>A0A4U5UGJ5_COLLU</name>
<evidence type="ECO:0000256" key="1">
    <source>
        <dbReference type="ARBA" id="ARBA00012856"/>
    </source>
</evidence>
<dbReference type="STRING" id="240159.A0A4U5UGJ5"/>
<dbReference type="Gene3D" id="3.40.430.10">
    <property type="entry name" value="Dihydrofolate Reductase, subunit A"/>
    <property type="match status" value="2"/>
</dbReference>
<dbReference type="Pfam" id="PF00186">
    <property type="entry name" value="DHFR_1"/>
    <property type="match status" value="1"/>
</dbReference>
<dbReference type="GO" id="GO:0005739">
    <property type="term" value="C:mitochondrion"/>
    <property type="evidence" value="ECO:0007669"/>
    <property type="project" value="TreeGrafter"/>
</dbReference>
<accession>A0A4U5UGJ5</accession>
<evidence type="ECO:0000256" key="4">
    <source>
        <dbReference type="ARBA" id="ARBA00048873"/>
    </source>
</evidence>
<dbReference type="GO" id="GO:0046655">
    <property type="term" value="P:folic acid metabolic process"/>
    <property type="evidence" value="ECO:0007669"/>
    <property type="project" value="TreeGrafter"/>
</dbReference>
<dbReference type="PANTHER" id="PTHR48069">
    <property type="entry name" value="DIHYDROFOLATE REDUCTASE"/>
    <property type="match status" value="1"/>
</dbReference>
<dbReference type="AlphaFoldDB" id="A0A4U5UGJ5"/>
<dbReference type="EMBL" id="CM014084">
    <property type="protein sequence ID" value="TKS73200.1"/>
    <property type="molecule type" value="Genomic_DNA"/>
</dbReference>
<feature type="domain" description="DHFR" evidence="5">
    <location>
        <begin position="1"/>
        <end position="168"/>
    </location>
</feature>
<evidence type="ECO:0000313" key="6">
    <source>
        <dbReference type="EMBL" id="TKS73200.1"/>
    </source>
</evidence>
<protein>
    <recommendedName>
        <fullName evidence="1">dihydrofolate reductase</fullName>
        <ecNumber evidence="1">1.5.1.3</ecNumber>
    </recommendedName>
</protein>
<dbReference type="InterPro" id="IPR024072">
    <property type="entry name" value="DHFR-like_dom_sf"/>
</dbReference>
<evidence type="ECO:0000256" key="2">
    <source>
        <dbReference type="ARBA" id="ARBA00022857"/>
    </source>
</evidence>
<dbReference type="CDD" id="cd00209">
    <property type="entry name" value="DHFR"/>
    <property type="match status" value="1"/>
</dbReference>
<dbReference type="PROSITE" id="PS51330">
    <property type="entry name" value="DHFR_2"/>
    <property type="match status" value="1"/>
</dbReference>